<evidence type="ECO:0000313" key="3">
    <source>
        <dbReference type="EMBL" id="SLN75646.1"/>
    </source>
</evidence>
<dbReference type="CDD" id="cd13602">
    <property type="entry name" value="PBP2_TRAP_BpDctp6_7"/>
    <property type="match status" value="1"/>
</dbReference>
<dbReference type="NCBIfam" id="NF037995">
    <property type="entry name" value="TRAP_S1"/>
    <property type="match status" value="1"/>
</dbReference>
<dbReference type="AlphaFoldDB" id="A0A1Y5TZZ3"/>
<dbReference type="GO" id="GO:0055085">
    <property type="term" value="P:transmembrane transport"/>
    <property type="evidence" value="ECO:0007669"/>
    <property type="project" value="InterPro"/>
</dbReference>
<dbReference type="Proteomes" id="UP000193200">
    <property type="component" value="Unassembled WGS sequence"/>
</dbReference>
<dbReference type="PANTHER" id="PTHR33376">
    <property type="match status" value="1"/>
</dbReference>
<evidence type="ECO:0000313" key="4">
    <source>
        <dbReference type="Proteomes" id="UP000193200"/>
    </source>
</evidence>
<dbReference type="Pfam" id="PF03480">
    <property type="entry name" value="DctP"/>
    <property type="match status" value="1"/>
</dbReference>
<dbReference type="InterPro" id="IPR018389">
    <property type="entry name" value="DctP_fam"/>
</dbReference>
<proteinExistence type="predicted"/>
<dbReference type="PANTHER" id="PTHR33376:SF4">
    <property type="entry name" value="SIALIC ACID-BINDING PERIPLASMIC PROTEIN SIAP"/>
    <property type="match status" value="1"/>
</dbReference>
<feature type="chain" id="PRO_5012124924" evidence="2">
    <location>
        <begin position="24"/>
        <end position="351"/>
    </location>
</feature>
<accession>A0A1Y5TZZ3</accession>
<protein>
    <submittedName>
        <fullName evidence="3">Bacterial extracellular solute-binding protein, family 7</fullName>
    </submittedName>
</protein>
<dbReference type="Gene3D" id="3.40.190.170">
    <property type="entry name" value="Bacterial extracellular solute-binding protein, family 7"/>
    <property type="match status" value="1"/>
</dbReference>
<dbReference type="SUPFAM" id="SSF53850">
    <property type="entry name" value="Periplasmic binding protein-like II"/>
    <property type="match status" value="1"/>
</dbReference>
<dbReference type="RefSeq" id="WP_085885253.1">
    <property type="nucleotide sequence ID" value="NZ_FWFR01000004.1"/>
</dbReference>
<keyword evidence="1 2" id="KW-0732">Signal</keyword>
<organism evidence="3 4">
    <name type="scientific">Oceanibacterium hippocampi</name>
    <dbReference type="NCBI Taxonomy" id="745714"/>
    <lineage>
        <taxon>Bacteria</taxon>
        <taxon>Pseudomonadati</taxon>
        <taxon>Pseudomonadota</taxon>
        <taxon>Alphaproteobacteria</taxon>
        <taxon>Sneathiellales</taxon>
        <taxon>Sneathiellaceae</taxon>
        <taxon>Oceanibacterium</taxon>
    </lineage>
</organism>
<evidence type="ECO:0000256" key="2">
    <source>
        <dbReference type="SAM" id="SignalP"/>
    </source>
</evidence>
<gene>
    <name evidence="3" type="ORF">OCH7691_03910</name>
</gene>
<sequence>MKKIVPALMSLAFVAAAANPVGAEELQRLQLKVIGGWTNVAMTTALEQPFWEKRLPEMSGGKITADFNSLDTLGLKGNETLRLLSLKIADVVTGPVSFVAGDFKLYDGLDLSGAILDIGTMRKAANAYRPVIEKNMQENFKAHLLMMWPSPPQVLFCKGEIKGVADLAGKKIRTFNQTLSDFVEAVGGTPVNISFAEVVPALQRGTADCGITGTGSGNTAKWWEVTDHLYPLVLGWAPWFSAMNNDTWNSLDEPTKAFLTDAFAKLEDDLWALVDDIATEAVNCNIGVGECKTGIKANMKLVEVSEADRALLAGMVTETILPRWAERCGEACAADWNATVGKTLGFEAKAN</sequence>
<feature type="signal peptide" evidence="2">
    <location>
        <begin position="1"/>
        <end position="23"/>
    </location>
</feature>
<keyword evidence="4" id="KW-1185">Reference proteome</keyword>
<dbReference type="InterPro" id="IPR038404">
    <property type="entry name" value="TRAP_DctP_sf"/>
</dbReference>
<dbReference type="OrthoDB" id="9799287at2"/>
<reference evidence="3 4" key="1">
    <citation type="submission" date="2017-03" db="EMBL/GenBank/DDBJ databases">
        <authorList>
            <person name="Afonso C.L."/>
            <person name="Miller P.J."/>
            <person name="Scott M.A."/>
            <person name="Spackman E."/>
            <person name="Goraichik I."/>
            <person name="Dimitrov K.M."/>
            <person name="Suarez D.L."/>
            <person name="Swayne D.E."/>
        </authorList>
    </citation>
    <scope>NUCLEOTIDE SEQUENCE [LARGE SCALE GENOMIC DNA]</scope>
    <source>
        <strain evidence="3 4">CECT 7691</strain>
    </source>
</reference>
<evidence type="ECO:0000256" key="1">
    <source>
        <dbReference type="ARBA" id="ARBA00022729"/>
    </source>
</evidence>
<name>A0A1Y5TZZ3_9PROT</name>
<dbReference type="InParanoid" id="A0A1Y5TZZ3"/>
<dbReference type="EMBL" id="FWFR01000004">
    <property type="protein sequence ID" value="SLN75646.1"/>
    <property type="molecule type" value="Genomic_DNA"/>
</dbReference>